<dbReference type="GO" id="GO:0016020">
    <property type="term" value="C:membrane"/>
    <property type="evidence" value="ECO:0007669"/>
    <property type="project" value="InterPro"/>
</dbReference>
<protein>
    <recommendedName>
        <fullName evidence="7 9">Leishmanolysin-like peptidase</fullName>
        <ecNumber evidence="9">3.4.24.-</ecNumber>
    </recommendedName>
</protein>
<dbReference type="PANTHER" id="PTHR10942:SF6">
    <property type="entry name" value="CILIATED LEFT-RIGHT ORGANIZER METALLOPEPTIDASE"/>
    <property type="match status" value="1"/>
</dbReference>
<sequence length="213" mass="24320">MIVTPRVREEARKYFNCPTLEGAEIENQGGPGTAGSHWEKRVLENEAMSGVATQVYAVSRITLALFEDSGWYQVNYDKAENMTWGKGLGCDFVKKSCLSWMLREEGPYPFCTLMGSMTCNANRKSKVLCNFVQGDDIPEEYDYNRKGVYTDRRGDEVHGLGSEMTADYCPYYRKRPDGFQQLVARVYYMPKNPDVADSVSQPLFWFSFVKILV</sequence>
<gene>
    <name evidence="10" type="ORF">HPBE_LOCUS16223</name>
</gene>
<accession>A0A183G423</accession>
<dbReference type="OrthoDB" id="5856025at2759"/>
<keyword evidence="5 8" id="KW-0862">Zinc</keyword>
<dbReference type="PRINTS" id="PR00782">
    <property type="entry name" value="LSHMANOLYSIN"/>
</dbReference>
<evidence type="ECO:0000256" key="3">
    <source>
        <dbReference type="ARBA" id="ARBA00022723"/>
    </source>
</evidence>
<dbReference type="GO" id="GO:0005737">
    <property type="term" value="C:cytoplasm"/>
    <property type="evidence" value="ECO:0007669"/>
    <property type="project" value="TreeGrafter"/>
</dbReference>
<evidence type="ECO:0000256" key="2">
    <source>
        <dbReference type="ARBA" id="ARBA00022670"/>
    </source>
</evidence>
<dbReference type="EC" id="3.4.24.-" evidence="9"/>
<evidence type="ECO:0000313" key="10">
    <source>
        <dbReference type="EMBL" id="VDP05303.1"/>
    </source>
</evidence>
<dbReference type="EMBL" id="UZAH01029294">
    <property type="protein sequence ID" value="VDP05303.1"/>
    <property type="molecule type" value="Genomic_DNA"/>
</dbReference>
<evidence type="ECO:0000256" key="1">
    <source>
        <dbReference type="ARBA" id="ARBA00005860"/>
    </source>
</evidence>
<name>A0A183G423_HELPZ</name>
<dbReference type="PANTHER" id="PTHR10942">
    <property type="entry name" value="LEISHMANOLYSIN-LIKE PEPTIDASE"/>
    <property type="match status" value="1"/>
</dbReference>
<accession>A0A3P8E995</accession>
<keyword evidence="2 9" id="KW-0645">Protease</keyword>
<reference evidence="12" key="2">
    <citation type="submission" date="2019-09" db="UniProtKB">
        <authorList>
            <consortium name="WormBaseParasite"/>
        </authorList>
    </citation>
    <scope>IDENTIFICATION</scope>
</reference>
<proteinExistence type="inferred from homology"/>
<keyword evidence="6 8" id="KW-0482">Metalloprotease</keyword>
<dbReference type="AlphaFoldDB" id="A0A183G423"/>
<dbReference type="FunFam" id="3.90.132.10:FF:000001">
    <property type="entry name" value="leishmanolysin-like peptidase isoform X2"/>
    <property type="match status" value="1"/>
</dbReference>
<feature type="binding site" evidence="8">
    <location>
        <position position="37"/>
    </location>
    <ligand>
        <name>Zn(2+)</name>
        <dbReference type="ChEBI" id="CHEBI:29105"/>
        <note>catalytic</note>
    </ligand>
</feature>
<dbReference type="InterPro" id="IPR001577">
    <property type="entry name" value="Peptidase_M8"/>
</dbReference>
<dbReference type="GO" id="GO:0046872">
    <property type="term" value="F:metal ion binding"/>
    <property type="evidence" value="ECO:0007669"/>
    <property type="project" value="UniProtKB-KW"/>
</dbReference>
<evidence type="ECO:0000313" key="11">
    <source>
        <dbReference type="Proteomes" id="UP000050761"/>
    </source>
</evidence>
<reference evidence="10 11" key="1">
    <citation type="submission" date="2018-11" db="EMBL/GenBank/DDBJ databases">
        <authorList>
            <consortium name="Pathogen Informatics"/>
        </authorList>
    </citation>
    <scope>NUCLEOTIDE SEQUENCE [LARGE SCALE GENOMIC DNA]</scope>
</reference>
<evidence type="ECO:0000256" key="8">
    <source>
        <dbReference type="PIRSR" id="PIRSR601577-2"/>
    </source>
</evidence>
<evidence type="ECO:0000256" key="6">
    <source>
        <dbReference type="ARBA" id="ARBA00023049"/>
    </source>
</evidence>
<dbReference type="GO" id="GO:0004222">
    <property type="term" value="F:metalloendopeptidase activity"/>
    <property type="evidence" value="ECO:0007669"/>
    <property type="project" value="UniProtKB-UniRule"/>
</dbReference>
<evidence type="ECO:0000256" key="4">
    <source>
        <dbReference type="ARBA" id="ARBA00022801"/>
    </source>
</evidence>
<dbReference type="Proteomes" id="UP000050761">
    <property type="component" value="Unassembled WGS sequence"/>
</dbReference>
<evidence type="ECO:0000256" key="9">
    <source>
        <dbReference type="RuleBase" id="RU366077"/>
    </source>
</evidence>
<dbReference type="GO" id="GO:0006508">
    <property type="term" value="P:proteolysis"/>
    <property type="evidence" value="ECO:0007669"/>
    <property type="project" value="UniProtKB-KW"/>
</dbReference>
<dbReference type="Gene3D" id="3.90.132.10">
    <property type="entry name" value="Leishmanolysin , domain 2"/>
    <property type="match status" value="1"/>
</dbReference>
<dbReference type="SUPFAM" id="SSF55486">
    <property type="entry name" value="Metalloproteases ('zincins'), catalytic domain"/>
    <property type="match status" value="1"/>
</dbReference>
<evidence type="ECO:0000256" key="7">
    <source>
        <dbReference type="ARBA" id="ARBA00039717"/>
    </source>
</evidence>
<dbReference type="WBParaSite" id="HPBE_0001622401-mRNA-1">
    <property type="protein sequence ID" value="HPBE_0001622401-mRNA-1"/>
    <property type="gene ID" value="HPBE_0001622401"/>
</dbReference>
<keyword evidence="3 8" id="KW-0479">Metal-binding</keyword>
<dbReference type="Pfam" id="PF01457">
    <property type="entry name" value="Peptidase_M8"/>
    <property type="match status" value="1"/>
</dbReference>
<comment type="cofactor">
    <cofactor evidence="8 9">
        <name>Zn(2+)</name>
        <dbReference type="ChEBI" id="CHEBI:29105"/>
    </cofactor>
    <text evidence="8 9">Binds 1 zinc ion per subunit.</text>
</comment>
<evidence type="ECO:0000313" key="12">
    <source>
        <dbReference type="WBParaSite" id="HPBE_0001622401-mRNA-1"/>
    </source>
</evidence>
<keyword evidence="11" id="KW-1185">Reference proteome</keyword>
<organism evidence="11 12">
    <name type="scientific">Heligmosomoides polygyrus</name>
    <name type="common">Parasitic roundworm</name>
    <dbReference type="NCBI Taxonomy" id="6339"/>
    <lineage>
        <taxon>Eukaryota</taxon>
        <taxon>Metazoa</taxon>
        <taxon>Ecdysozoa</taxon>
        <taxon>Nematoda</taxon>
        <taxon>Chromadorea</taxon>
        <taxon>Rhabditida</taxon>
        <taxon>Rhabditina</taxon>
        <taxon>Rhabditomorpha</taxon>
        <taxon>Strongyloidea</taxon>
        <taxon>Heligmosomidae</taxon>
        <taxon>Heligmosomoides</taxon>
    </lineage>
</organism>
<evidence type="ECO:0000256" key="5">
    <source>
        <dbReference type="ARBA" id="ARBA00022833"/>
    </source>
</evidence>
<keyword evidence="4 9" id="KW-0378">Hydrolase</keyword>
<dbReference type="Gene3D" id="2.10.55.10">
    <property type="entry name" value="Leishmanolysin domain 3"/>
    <property type="match status" value="1"/>
</dbReference>
<dbReference type="GO" id="GO:0007155">
    <property type="term" value="P:cell adhesion"/>
    <property type="evidence" value="ECO:0007669"/>
    <property type="project" value="InterPro"/>
</dbReference>
<comment type="similarity">
    <text evidence="1 9">Belongs to the peptidase M8 family.</text>
</comment>